<keyword evidence="6 7" id="KW-0472">Membrane</keyword>
<evidence type="ECO:0000313" key="9">
    <source>
        <dbReference type="EMBL" id="NOU98258.1"/>
    </source>
</evidence>
<keyword evidence="4 7" id="KW-0812">Transmembrane</keyword>
<reference evidence="9" key="1">
    <citation type="submission" date="2019-10" db="EMBL/GenBank/DDBJ databases">
        <title>Description of Paenibacillus glebae sp. nov.</title>
        <authorList>
            <person name="Carlier A."/>
            <person name="Qi S."/>
        </authorList>
    </citation>
    <scope>NUCLEOTIDE SEQUENCE</scope>
    <source>
        <strain evidence="9">LMG 31456</strain>
    </source>
</reference>
<keyword evidence="5 7" id="KW-1133">Transmembrane helix</keyword>
<organism evidence="9 10">
    <name type="scientific">Paenibacillus foliorum</name>
    <dbReference type="NCBI Taxonomy" id="2654974"/>
    <lineage>
        <taxon>Bacteria</taxon>
        <taxon>Bacillati</taxon>
        <taxon>Bacillota</taxon>
        <taxon>Bacilli</taxon>
        <taxon>Bacillales</taxon>
        <taxon>Paenibacillaceae</taxon>
        <taxon>Paenibacillus</taxon>
    </lineage>
</organism>
<dbReference type="RefSeq" id="WP_171656519.1">
    <property type="nucleotide sequence ID" value="NZ_WHOD01000130.1"/>
</dbReference>
<dbReference type="GO" id="GO:0005886">
    <property type="term" value="C:plasma membrane"/>
    <property type="evidence" value="ECO:0007669"/>
    <property type="project" value="UniProtKB-SubCell"/>
</dbReference>
<comment type="subcellular location">
    <subcellularLocation>
        <location evidence="1 7">Cell membrane</location>
        <topology evidence="1 7">Multi-pass membrane protein</topology>
    </subcellularLocation>
</comment>
<dbReference type="CDD" id="cd06261">
    <property type="entry name" value="TM_PBP2"/>
    <property type="match status" value="1"/>
</dbReference>
<dbReference type="InterPro" id="IPR035906">
    <property type="entry name" value="MetI-like_sf"/>
</dbReference>
<evidence type="ECO:0000256" key="6">
    <source>
        <dbReference type="ARBA" id="ARBA00023136"/>
    </source>
</evidence>
<feature type="transmembrane region" description="Helical" evidence="7">
    <location>
        <begin position="81"/>
        <end position="101"/>
    </location>
</feature>
<dbReference type="EMBL" id="WHOD01000130">
    <property type="protein sequence ID" value="NOU98258.1"/>
    <property type="molecule type" value="Genomic_DNA"/>
</dbReference>
<evidence type="ECO:0000256" key="1">
    <source>
        <dbReference type="ARBA" id="ARBA00004651"/>
    </source>
</evidence>
<name>A0A972K5R1_9BACL</name>
<protein>
    <submittedName>
        <fullName evidence="9">ABC transporter permease subunit</fullName>
    </submittedName>
</protein>
<evidence type="ECO:0000256" key="2">
    <source>
        <dbReference type="ARBA" id="ARBA00022448"/>
    </source>
</evidence>
<sequence>MNHIKASMGEKGAQAALYLLMGSIVLVTVFPFWNQLVVSLSTSSSHAVYSTGTLLFPSGFTLDSYKFAFHYDSLWKGYGNTLLRVILGVVLSLIFTSLLAYPLSKADLPGNRIVTALILFTMLFSGGLIPNYLLIKKLGLFNSVWALVLPNMIGAFNVLIMRNFFKSIPDSLQESAKVDGAGYFLIFRKIVIPLSKPVLATVALWVAVGHWNAWFDSLIYITDSNKQVLQVVLRKIIVDNNMDEINAMLYQSKQFDAFSSRQLQSTMIMLSVIPMLVAYPFAQKYFVKGIMLGAVKE</sequence>
<gene>
    <name evidence="9" type="ORF">GC093_34300</name>
</gene>
<evidence type="ECO:0000256" key="3">
    <source>
        <dbReference type="ARBA" id="ARBA00022475"/>
    </source>
</evidence>
<dbReference type="AlphaFoldDB" id="A0A972K5R1"/>
<keyword evidence="10" id="KW-1185">Reference proteome</keyword>
<dbReference type="PROSITE" id="PS50928">
    <property type="entry name" value="ABC_TM1"/>
    <property type="match status" value="1"/>
</dbReference>
<evidence type="ECO:0000259" key="8">
    <source>
        <dbReference type="PROSITE" id="PS50928"/>
    </source>
</evidence>
<feature type="transmembrane region" description="Helical" evidence="7">
    <location>
        <begin position="263"/>
        <end position="282"/>
    </location>
</feature>
<evidence type="ECO:0000256" key="5">
    <source>
        <dbReference type="ARBA" id="ARBA00022989"/>
    </source>
</evidence>
<comment type="caution">
    <text evidence="9">The sequence shown here is derived from an EMBL/GenBank/DDBJ whole genome shotgun (WGS) entry which is preliminary data.</text>
</comment>
<dbReference type="Proteomes" id="UP000641588">
    <property type="component" value="Unassembled WGS sequence"/>
</dbReference>
<evidence type="ECO:0000313" key="10">
    <source>
        <dbReference type="Proteomes" id="UP000641588"/>
    </source>
</evidence>
<proteinExistence type="inferred from homology"/>
<evidence type="ECO:0000256" key="4">
    <source>
        <dbReference type="ARBA" id="ARBA00022692"/>
    </source>
</evidence>
<feature type="domain" description="ABC transmembrane type-1" evidence="8">
    <location>
        <begin position="78"/>
        <end position="281"/>
    </location>
</feature>
<dbReference type="SUPFAM" id="SSF161098">
    <property type="entry name" value="MetI-like"/>
    <property type="match status" value="1"/>
</dbReference>
<dbReference type="Pfam" id="PF00528">
    <property type="entry name" value="BPD_transp_1"/>
    <property type="match status" value="1"/>
</dbReference>
<dbReference type="PANTHER" id="PTHR43744:SF9">
    <property type="entry name" value="POLYGALACTURONAN_RHAMNOGALACTURONAN TRANSPORT SYSTEM PERMEASE PROTEIN YTCP"/>
    <property type="match status" value="1"/>
</dbReference>
<dbReference type="GO" id="GO:0055085">
    <property type="term" value="P:transmembrane transport"/>
    <property type="evidence" value="ECO:0007669"/>
    <property type="project" value="InterPro"/>
</dbReference>
<comment type="similarity">
    <text evidence="7">Belongs to the binding-protein-dependent transport system permease family.</text>
</comment>
<dbReference type="Gene3D" id="1.10.3720.10">
    <property type="entry name" value="MetI-like"/>
    <property type="match status" value="1"/>
</dbReference>
<keyword evidence="3" id="KW-1003">Cell membrane</keyword>
<dbReference type="PANTHER" id="PTHR43744">
    <property type="entry name" value="ABC TRANSPORTER PERMEASE PROTEIN MG189-RELATED-RELATED"/>
    <property type="match status" value="1"/>
</dbReference>
<feature type="transmembrane region" description="Helical" evidence="7">
    <location>
        <begin position="12"/>
        <end position="33"/>
    </location>
</feature>
<accession>A0A972K5R1</accession>
<evidence type="ECO:0000256" key="7">
    <source>
        <dbReference type="RuleBase" id="RU363032"/>
    </source>
</evidence>
<feature type="transmembrane region" description="Helical" evidence="7">
    <location>
        <begin position="145"/>
        <end position="165"/>
    </location>
</feature>
<dbReference type="InterPro" id="IPR000515">
    <property type="entry name" value="MetI-like"/>
</dbReference>
<keyword evidence="2 7" id="KW-0813">Transport</keyword>
<feature type="transmembrane region" description="Helical" evidence="7">
    <location>
        <begin position="113"/>
        <end position="133"/>
    </location>
</feature>